<keyword evidence="7 10" id="KW-0862">Zinc</keyword>
<evidence type="ECO:0000256" key="8">
    <source>
        <dbReference type="ARBA" id="ARBA00023049"/>
    </source>
</evidence>
<feature type="chain" id="PRO_5013172814" description="Aminopeptidase" evidence="13">
    <location>
        <begin position="20"/>
        <end position="885"/>
    </location>
</feature>
<dbReference type="Gene3D" id="2.60.40.1730">
    <property type="entry name" value="tricorn interacting facor f3 domain"/>
    <property type="match status" value="1"/>
</dbReference>
<dbReference type="InterPro" id="IPR034016">
    <property type="entry name" value="M1_APN-typ"/>
</dbReference>
<protein>
    <recommendedName>
        <fullName evidence="12">Aminopeptidase</fullName>
        <ecNumber evidence="12">3.4.11.-</ecNumber>
    </recommendedName>
</protein>
<dbReference type="AlphaFoldDB" id="A0A2A4FRI9"/>
<feature type="domain" description="Aminopeptidase N-like N-terminal" evidence="16">
    <location>
        <begin position="48"/>
        <end position="223"/>
    </location>
</feature>
<evidence type="ECO:0000256" key="1">
    <source>
        <dbReference type="ARBA" id="ARBA00000098"/>
    </source>
</evidence>
<keyword evidence="3 12" id="KW-0031">Aminopeptidase</keyword>
<dbReference type="Pfam" id="PF01433">
    <property type="entry name" value="Peptidase_M1"/>
    <property type="match status" value="1"/>
</dbReference>
<dbReference type="Pfam" id="PF17900">
    <property type="entry name" value="Peptidase_M1_N"/>
    <property type="match status" value="1"/>
</dbReference>
<evidence type="ECO:0000256" key="12">
    <source>
        <dbReference type="RuleBase" id="RU364040"/>
    </source>
</evidence>
<comment type="caution">
    <text evidence="17">The sequence shown here is derived from an EMBL/GenBank/DDBJ whole genome shotgun (WGS) entry which is preliminary data.</text>
</comment>
<dbReference type="GO" id="GO:0070006">
    <property type="term" value="F:metalloaminopeptidase activity"/>
    <property type="evidence" value="ECO:0007669"/>
    <property type="project" value="TreeGrafter"/>
</dbReference>
<evidence type="ECO:0000256" key="7">
    <source>
        <dbReference type="ARBA" id="ARBA00022833"/>
    </source>
</evidence>
<evidence type="ECO:0000256" key="9">
    <source>
        <dbReference type="PIRSR" id="PIRSR634016-1"/>
    </source>
</evidence>
<keyword evidence="8 12" id="KW-0482">Metalloprotease</keyword>
<feature type="binding site" evidence="10">
    <location>
        <position position="338"/>
    </location>
    <ligand>
        <name>Zn(2+)</name>
        <dbReference type="ChEBI" id="CHEBI:29105"/>
        <note>catalytic</note>
    </ligand>
</feature>
<dbReference type="KEGG" id="rdi:CMV14_09650"/>
<evidence type="ECO:0000313" key="18">
    <source>
        <dbReference type="Proteomes" id="UP000218934"/>
    </source>
</evidence>
<name>A0A2A4FRI9_9SPHN</name>
<feature type="domain" description="Peptidase M1 membrane alanine aminopeptidase" evidence="14">
    <location>
        <begin position="264"/>
        <end position="481"/>
    </location>
</feature>
<dbReference type="InterPro" id="IPR014782">
    <property type="entry name" value="Peptidase_M1_dom"/>
</dbReference>
<feature type="signal peptide" evidence="13">
    <location>
        <begin position="1"/>
        <end position="19"/>
    </location>
</feature>
<dbReference type="SUPFAM" id="SSF63737">
    <property type="entry name" value="Leukotriene A4 hydrolase N-terminal domain"/>
    <property type="match status" value="1"/>
</dbReference>
<keyword evidence="13" id="KW-0732">Signal</keyword>
<dbReference type="Pfam" id="PF11838">
    <property type="entry name" value="ERAP1_C"/>
    <property type="match status" value="1"/>
</dbReference>
<keyword evidence="4 12" id="KW-0645">Protease</keyword>
<evidence type="ECO:0000256" key="6">
    <source>
        <dbReference type="ARBA" id="ARBA00022801"/>
    </source>
</evidence>
<evidence type="ECO:0000259" key="14">
    <source>
        <dbReference type="Pfam" id="PF01433"/>
    </source>
</evidence>
<dbReference type="GO" id="GO:0005615">
    <property type="term" value="C:extracellular space"/>
    <property type="evidence" value="ECO:0007669"/>
    <property type="project" value="TreeGrafter"/>
</dbReference>
<comment type="cofactor">
    <cofactor evidence="10 12">
        <name>Zn(2+)</name>
        <dbReference type="ChEBI" id="CHEBI:29105"/>
    </cofactor>
    <text evidence="10 12">Binds 1 zinc ion per subunit.</text>
</comment>
<dbReference type="GO" id="GO:0043171">
    <property type="term" value="P:peptide catabolic process"/>
    <property type="evidence" value="ECO:0007669"/>
    <property type="project" value="TreeGrafter"/>
</dbReference>
<reference evidence="17 18" key="1">
    <citation type="submission" date="2017-09" db="EMBL/GenBank/DDBJ databases">
        <title>The Catabolism of 3,6-Dichlorosalicylic acid is Initiated by the Cytochrome P450 Monooxygenase DsmABC in Rhizorhabdus dicambivorans Ndbn-20.</title>
        <authorList>
            <person name="Na L."/>
        </authorList>
    </citation>
    <scope>NUCLEOTIDE SEQUENCE [LARGE SCALE GENOMIC DNA]</scope>
    <source>
        <strain evidence="17 18">Ndbn-20m</strain>
    </source>
</reference>
<evidence type="ECO:0000256" key="2">
    <source>
        <dbReference type="ARBA" id="ARBA00010136"/>
    </source>
</evidence>
<dbReference type="Gene3D" id="2.60.40.1910">
    <property type="match status" value="1"/>
</dbReference>
<feature type="site" description="Transition state stabilizer" evidence="11">
    <location>
        <position position="419"/>
    </location>
</feature>
<dbReference type="Proteomes" id="UP000218934">
    <property type="component" value="Unassembled WGS sequence"/>
</dbReference>
<evidence type="ECO:0000256" key="10">
    <source>
        <dbReference type="PIRSR" id="PIRSR634016-3"/>
    </source>
</evidence>
<keyword evidence="18" id="KW-1185">Reference proteome</keyword>
<dbReference type="GO" id="GO:0008270">
    <property type="term" value="F:zinc ion binding"/>
    <property type="evidence" value="ECO:0007669"/>
    <property type="project" value="UniProtKB-UniRule"/>
</dbReference>
<evidence type="ECO:0000256" key="3">
    <source>
        <dbReference type="ARBA" id="ARBA00022438"/>
    </source>
</evidence>
<evidence type="ECO:0000256" key="11">
    <source>
        <dbReference type="PIRSR" id="PIRSR634016-4"/>
    </source>
</evidence>
<dbReference type="PANTHER" id="PTHR11533">
    <property type="entry name" value="PROTEASE M1 ZINC METALLOPROTEASE"/>
    <property type="match status" value="1"/>
</dbReference>
<dbReference type="EMBL" id="NWUF01000023">
    <property type="protein sequence ID" value="PCE40777.1"/>
    <property type="molecule type" value="Genomic_DNA"/>
</dbReference>
<gene>
    <name evidence="17" type="ORF">COO09_18760</name>
</gene>
<evidence type="ECO:0000256" key="5">
    <source>
        <dbReference type="ARBA" id="ARBA00022723"/>
    </source>
</evidence>
<dbReference type="InterPro" id="IPR045357">
    <property type="entry name" value="Aminopeptidase_N-like_N"/>
</dbReference>
<comment type="similarity">
    <text evidence="2 12">Belongs to the peptidase M1 family.</text>
</comment>
<comment type="catalytic activity">
    <reaction evidence="1">
        <text>Release of an N-terminal amino acid, Xaa-|-Yaa- from a peptide, amide or arylamide. Xaa is preferably Ala, but may be most amino acids including Pro (slow action). When a terminal hydrophobic residue is followed by a prolyl residue, the two may be released as an intact Xaa-Pro dipeptide.</text>
        <dbReference type="EC" id="3.4.11.2"/>
    </reaction>
</comment>
<dbReference type="GO" id="GO:0042277">
    <property type="term" value="F:peptide binding"/>
    <property type="evidence" value="ECO:0007669"/>
    <property type="project" value="TreeGrafter"/>
</dbReference>
<dbReference type="GO" id="GO:0005737">
    <property type="term" value="C:cytoplasm"/>
    <property type="evidence" value="ECO:0007669"/>
    <property type="project" value="TreeGrafter"/>
</dbReference>
<dbReference type="SUPFAM" id="SSF55486">
    <property type="entry name" value="Metalloproteases ('zincins'), catalytic domain"/>
    <property type="match status" value="1"/>
</dbReference>
<evidence type="ECO:0000256" key="13">
    <source>
        <dbReference type="SAM" id="SignalP"/>
    </source>
</evidence>
<dbReference type="InterPro" id="IPR050344">
    <property type="entry name" value="Peptidase_M1_aminopeptidases"/>
</dbReference>
<dbReference type="GO" id="GO:0006508">
    <property type="term" value="P:proteolysis"/>
    <property type="evidence" value="ECO:0007669"/>
    <property type="project" value="UniProtKB-KW"/>
</dbReference>
<feature type="binding site" evidence="10">
    <location>
        <position position="357"/>
    </location>
    <ligand>
        <name>Zn(2+)</name>
        <dbReference type="ChEBI" id="CHEBI:29105"/>
        <note>catalytic</note>
    </ligand>
</feature>
<feature type="domain" description="ERAP1-like C-terminal" evidence="15">
    <location>
        <begin position="548"/>
        <end position="864"/>
    </location>
</feature>
<organism evidence="17 18">
    <name type="scientific">Rhizorhabdus dicambivorans</name>
    <dbReference type="NCBI Taxonomy" id="1850238"/>
    <lineage>
        <taxon>Bacteria</taxon>
        <taxon>Pseudomonadati</taxon>
        <taxon>Pseudomonadota</taxon>
        <taxon>Alphaproteobacteria</taxon>
        <taxon>Sphingomonadales</taxon>
        <taxon>Sphingomonadaceae</taxon>
        <taxon>Rhizorhabdus</taxon>
    </lineage>
</organism>
<dbReference type="GO" id="GO:0016285">
    <property type="term" value="F:alanyl aminopeptidase activity"/>
    <property type="evidence" value="ECO:0007669"/>
    <property type="project" value="UniProtKB-EC"/>
</dbReference>
<dbReference type="InterPro" id="IPR024571">
    <property type="entry name" value="ERAP1-like_C_dom"/>
</dbReference>
<dbReference type="PRINTS" id="PR00756">
    <property type="entry name" value="ALADIPTASE"/>
</dbReference>
<keyword evidence="5 10" id="KW-0479">Metal-binding</keyword>
<dbReference type="GO" id="GO:0016020">
    <property type="term" value="C:membrane"/>
    <property type="evidence" value="ECO:0007669"/>
    <property type="project" value="TreeGrafter"/>
</dbReference>
<sequence length="885" mass="94351">MKSLFAAVALGAISVPLAAAPAPVAPAAAPATHAGPIPLGILSDAATPTAYRLDLTVLPDQERFTGHAEIDATLKAATRSLYLHGRDLKVSAVVARVGRRTIKAAYSQVEDSGVARLDFAEALPAGKVTLAFDYDAPFGDSAAGLYRVKVADQYYAWTQFQSIDARAAFPGFDQPGYKTPFTVSLTTRPGYTALSNAPEVRTVKAGDLVRHEFEATKPLPTYLVAFVVGPFATASAMVDPTPQRATPLPVRIVGTQPYKDKLDFALENSGPIVALLEKYFGTPFPFPKLDQIGSPVMPGAMENAGADIYGDPILLLDRGASTDQKKNFGMIVAHELSHQWFGDLVTPAWWDDIWLNESFANWMGYRIGDEWRPDLKIWAGALDEGFAAMNTDALKAGRPIHQPIRTNGEIDSAFDAVTYGKGGHVVSMIAAYLGDERFRDGVRLHLKRYAYGSASTDQFFGSLAEAAHDPRVLEALKSFVDQQGVPVVRVERGADGLTVSQKRYALLGTELTPQSWIIPLCVRIGDQRDCSLLDKPSATVALKGAGAIVPNAGGTGYYRFSLPEAEWKTLIAAGAGLPSGEASALTDSLWAGFRAGDVAPSLLLDAARAMAGNDYSVAAVEGGSRLVGLRLRGQIAGDALPGYRAFMAQVYGPRLAAIGFDPRAGAHQADNADRQKLRADLVSLVAGEAEDKPLRARLSKAAAAWLGGDQAALDQAFLGAGFSAYLAEGGDAALATLFDKAMASDDTLFRDNALGAMGAVDRAAAGRWLLARLDDKRVRASDRVNLLVSLAQQPETRDMAYDYAVANYDRLASGNGIFSVSRLPGLPGRYCSVEKAAAIEAALRPYILKQQRGALSLDRTVEQVHSCGILQAKRGAEISAMFGGK</sequence>
<dbReference type="Gene3D" id="1.25.50.20">
    <property type="match status" value="1"/>
</dbReference>
<dbReference type="InterPro" id="IPR042097">
    <property type="entry name" value="Aminopeptidase_N-like_N_sf"/>
</dbReference>
<evidence type="ECO:0000256" key="4">
    <source>
        <dbReference type="ARBA" id="ARBA00022670"/>
    </source>
</evidence>
<evidence type="ECO:0000259" key="16">
    <source>
        <dbReference type="Pfam" id="PF17900"/>
    </source>
</evidence>
<evidence type="ECO:0000259" key="15">
    <source>
        <dbReference type="Pfam" id="PF11838"/>
    </source>
</evidence>
<dbReference type="Gene3D" id="1.10.390.10">
    <property type="entry name" value="Neutral Protease Domain 2"/>
    <property type="match status" value="1"/>
</dbReference>
<dbReference type="PANTHER" id="PTHR11533:SF174">
    <property type="entry name" value="PUROMYCIN-SENSITIVE AMINOPEPTIDASE-RELATED"/>
    <property type="match status" value="1"/>
</dbReference>
<evidence type="ECO:0000313" key="17">
    <source>
        <dbReference type="EMBL" id="PCE40777.1"/>
    </source>
</evidence>
<dbReference type="EC" id="3.4.11.-" evidence="12"/>
<accession>A0A2A4FRI9</accession>
<dbReference type="CDD" id="cd09601">
    <property type="entry name" value="M1_APN-Q_like"/>
    <property type="match status" value="1"/>
</dbReference>
<dbReference type="InterPro" id="IPR001930">
    <property type="entry name" value="Peptidase_M1"/>
</dbReference>
<proteinExistence type="inferred from homology"/>
<keyword evidence="6 12" id="KW-0378">Hydrolase</keyword>
<dbReference type="OrthoDB" id="100605at2"/>
<feature type="active site" description="Proton acceptor" evidence="9">
    <location>
        <position position="335"/>
    </location>
</feature>
<dbReference type="InterPro" id="IPR027268">
    <property type="entry name" value="Peptidase_M4/M1_CTD_sf"/>
</dbReference>
<feature type="binding site" evidence="10">
    <location>
        <position position="334"/>
    </location>
    <ligand>
        <name>Zn(2+)</name>
        <dbReference type="ChEBI" id="CHEBI:29105"/>
        <note>catalytic</note>
    </ligand>
</feature>